<dbReference type="InterPro" id="IPR002376">
    <property type="entry name" value="Formyl_transf_N"/>
</dbReference>
<evidence type="ECO:0000313" key="4">
    <source>
        <dbReference type="Proteomes" id="UP000604046"/>
    </source>
</evidence>
<feature type="domain" description="Formyl transferase N-terminal" evidence="2">
    <location>
        <begin position="478"/>
        <end position="604"/>
    </location>
</feature>
<dbReference type="SUPFAM" id="SSF103473">
    <property type="entry name" value="MFS general substrate transporter"/>
    <property type="match status" value="1"/>
</dbReference>
<dbReference type="AlphaFoldDB" id="A0A812TW70"/>
<keyword evidence="1" id="KW-1133">Transmembrane helix</keyword>
<feature type="transmembrane region" description="Helical" evidence="1">
    <location>
        <begin position="174"/>
        <end position="191"/>
    </location>
</feature>
<dbReference type="PANTHER" id="PTHR11138">
    <property type="entry name" value="METHIONYL-TRNA FORMYLTRANSFERASE"/>
    <property type="match status" value="1"/>
</dbReference>
<dbReference type="Proteomes" id="UP000604046">
    <property type="component" value="Unassembled WGS sequence"/>
</dbReference>
<feature type="transmembrane region" description="Helical" evidence="1">
    <location>
        <begin position="329"/>
        <end position="348"/>
    </location>
</feature>
<accession>A0A812TW70</accession>
<dbReference type="EMBL" id="CAJNDS010002634">
    <property type="protein sequence ID" value="CAE7551864.1"/>
    <property type="molecule type" value="Genomic_DNA"/>
</dbReference>
<dbReference type="PANTHER" id="PTHR11138:SF5">
    <property type="entry name" value="METHIONYL-TRNA FORMYLTRANSFERASE, MITOCHONDRIAL"/>
    <property type="match status" value="1"/>
</dbReference>
<dbReference type="InterPro" id="IPR036477">
    <property type="entry name" value="Formyl_transf_N_sf"/>
</dbReference>
<protein>
    <submittedName>
        <fullName evidence="3">Fmt protein</fullName>
    </submittedName>
</protein>
<proteinExistence type="predicted"/>
<dbReference type="GO" id="GO:0005739">
    <property type="term" value="C:mitochondrion"/>
    <property type="evidence" value="ECO:0007669"/>
    <property type="project" value="TreeGrafter"/>
</dbReference>
<evidence type="ECO:0000259" key="2">
    <source>
        <dbReference type="Pfam" id="PF00551"/>
    </source>
</evidence>
<dbReference type="Gene3D" id="1.20.1250.20">
    <property type="entry name" value="MFS general substrate transporter like domains"/>
    <property type="match status" value="2"/>
</dbReference>
<keyword evidence="4" id="KW-1185">Reference proteome</keyword>
<comment type="caution">
    <text evidence="3">The sequence shown here is derived from an EMBL/GenBank/DDBJ whole genome shotgun (WGS) entry which is preliminary data.</text>
</comment>
<evidence type="ECO:0000256" key="1">
    <source>
        <dbReference type="SAM" id="Phobius"/>
    </source>
</evidence>
<dbReference type="Gene3D" id="3.40.50.170">
    <property type="entry name" value="Formyl transferase, N-terminal domain"/>
    <property type="match status" value="1"/>
</dbReference>
<keyword evidence="1" id="KW-0472">Membrane</keyword>
<dbReference type="InterPro" id="IPR011701">
    <property type="entry name" value="MFS"/>
</dbReference>
<dbReference type="Gene3D" id="3.10.25.10">
    <property type="entry name" value="Formyl transferase, C-terminal domain"/>
    <property type="match status" value="1"/>
</dbReference>
<feature type="transmembrane region" description="Helical" evidence="1">
    <location>
        <begin position="143"/>
        <end position="167"/>
    </location>
</feature>
<dbReference type="GO" id="GO:0022857">
    <property type="term" value="F:transmembrane transporter activity"/>
    <property type="evidence" value="ECO:0007669"/>
    <property type="project" value="InterPro"/>
</dbReference>
<dbReference type="GO" id="GO:0004479">
    <property type="term" value="F:methionyl-tRNA formyltransferase activity"/>
    <property type="evidence" value="ECO:0007669"/>
    <property type="project" value="TreeGrafter"/>
</dbReference>
<dbReference type="OrthoDB" id="10268103at2759"/>
<name>A0A812TW70_9DINO</name>
<feature type="transmembrane region" description="Helical" evidence="1">
    <location>
        <begin position="52"/>
        <end position="71"/>
    </location>
</feature>
<reference evidence="3" key="1">
    <citation type="submission" date="2021-02" db="EMBL/GenBank/DDBJ databases">
        <authorList>
            <person name="Dougan E. K."/>
            <person name="Rhodes N."/>
            <person name="Thang M."/>
            <person name="Chan C."/>
        </authorList>
    </citation>
    <scope>NUCLEOTIDE SEQUENCE</scope>
</reference>
<organism evidence="3 4">
    <name type="scientific">Symbiodinium natans</name>
    <dbReference type="NCBI Taxonomy" id="878477"/>
    <lineage>
        <taxon>Eukaryota</taxon>
        <taxon>Sar</taxon>
        <taxon>Alveolata</taxon>
        <taxon>Dinophyceae</taxon>
        <taxon>Suessiales</taxon>
        <taxon>Symbiodiniaceae</taxon>
        <taxon>Symbiodinium</taxon>
    </lineage>
</organism>
<dbReference type="SUPFAM" id="SSF53328">
    <property type="entry name" value="Formyltransferase"/>
    <property type="match status" value="1"/>
</dbReference>
<keyword evidence="1" id="KW-0812">Transmembrane</keyword>
<feature type="transmembrane region" description="Helical" evidence="1">
    <location>
        <begin position="302"/>
        <end position="323"/>
    </location>
</feature>
<feature type="transmembrane region" description="Helical" evidence="1">
    <location>
        <begin position="369"/>
        <end position="390"/>
    </location>
</feature>
<dbReference type="InterPro" id="IPR037022">
    <property type="entry name" value="Formyl_trans_C_sf"/>
</dbReference>
<gene>
    <name evidence="3" type="primary">fmt</name>
    <name evidence="3" type="ORF">SNAT2548_LOCUS30997</name>
</gene>
<evidence type="ECO:0000313" key="3">
    <source>
        <dbReference type="EMBL" id="CAE7551864.1"/>
    </source>
</evidence>
<dbReference type="InterPro" id="IPR036259">
    <property type="entry name" value="MFS_trans_sf"/>
</dbReference>
<feature type="transmembrane region" description="Helical" evidence="1">
    <location>
        <begin position="396"/>
        <end position="415"/>
    </location>
</feature>
<dbReference type="Pfam" id="PF07690">
    <property type="entry name" value="MFS_1"/>
    <property type="match status" value="1"/>
</dbReference>
<dbReference type="Pfam" id="PF00551">
    <property type="entry name" value="Formyl_trans_N"/>
    <property type="match status" value="1"/>
</dbReference>
<sequence>MSAFMTRLPTNSGGFVRLCLGMTLLFSAFMEIQWAMPSQILASSNGRFGYEAMAAFYACMFLGSFAAPCIIRRAGASRTLLMGVTACGSYVVAQSLLAERDLNIDDKIMLWFIALITGLLQGVVWPAQGYLLTHYAPAQLLDWYAAIFSLCFFANSFLGPALVTFVLRQFGREAPAYVLLAVLGVLSMVRLPEPGDTQTAAESTKTGETKKPSWRAPKWIFYKDTSALRLCALGLGEGLCLNALGSAVFPVLAQWELAKGDPGDLIFKERLQLVILLTGLGHMLAALVYAPLAQKFGRRPILVLQAFLLVLAAILIFAHQAFLKADSSLASAVCACAGSLWLGVGVILTRTGNTTLVSYRYPDCSGSAFAMMAAVRSLASVAGFLGLAWLSEKAQAWTSVSSSLFLAVASLVAALHRPLFLRFSDQEEETSNEEEQCGPLRISLLSNKLEFVQVLLPLLRSHELQVVSPAPAVQDLCVEAGIPFKHFPACSDTFRFASICKQNAEYREAVERVYEELRQEKPDILLTAGFYVLPNHAISIPSMAAWNIHPSALPRYRGGLPFHAHILRGEKEMGVTLHRLTEVIDDPSTIVATSGPISLSDSMTTQDMLAASAVPLPDVVQKAIATLPGGRGAALGKVGSEAPALLVEDDIPHSFGVKLETRVIAGEQKKSNSGVFARTRIDWDQDTATDIERAYRAFFGNFGLFTDYAGLTWEVTSCLLGNVYDSEVAPGTVLEVQEAGGQTRMEVMAKDGRSVMLGGRFVSTEVGHPQVQAPCDVKVSGVFESTTLVSEWLKKPNADWLPGFKRYA</sequence>
<feature type="transmembrane region" description="Helical" evidence="1">
    <location>
        <begin position="271"/>
        <end position="290"/>
    </location>
</feature>
<feature type="transmembrane region" description="Helical" evidence="1">
    <location>
        <begin position="108"/>
        <end position="131"/>
    </location>
</feature>